<dbReference type="SMART" id="SM00418">
    <property type="entry name" value="HTH_ARSR"/>
    <property type="match status" value="1"/>
</dbReference>
<dbReference type="PROSITE" id="PS50987">
    <property type="entry name" value="HTH_ARSR_2"/>
    <property type="match status" value="1"/>
</dbReference>
<dbReference type="RefSeq" id="WP_016574942.1">
    <property type="nucleotide sequence ID" value="NZ_BHXC01000006.1"/>
</dbReference>
<dbReference type="InterPro" id="IPR036388">
    <property type="entry name" value="WH-like_DNA-bd_sf"/>
</dbReference>
<gene>
    <name evidence="1" type="ORF">SALB_02134</name>
</gene>
<dbReference type="EMBL" id="BHXC01000006">
    <property type="protein sequence ID" value="GCB89459.1"/>
    <property type="molecule type" value="Genomic_DNA"/>
</dbReference>
<protein>
    <submittedName>
        <fullName evidence="1">Transcriptional regulator</fullName>
    </submittedName>
</protein>
<dbReference type="STRING" id="68570.DC74_1331"/>
<dbReference type="InterPro" id="IPR011991">
    <property type="entry name" value="ArsR-like_HTH"/>
</dbReference>
<reference evidence="1 2" key="1">
    <citation type="journal article" date="2019" name="Microbiol. Resour. Announc.">
        <title>Draft Genome Sequence of the Most Traditional epsilon-Poly-l-Lysine Producer, Streptomyces albulus NBRC14147.</title>
        <authorList>
            <person name="Yamanaka K."/>
            <person name="Hamano Y."/>
        </authorList>
    </citation>
    <scope>NUCLEOTIDE SEQUENCE [LARGE SCALE GENOMIC DNA]</scope>
    <source>
        <strain evidence="1 2">NBRC 14147</strain>
    </source>
</reference>
<comment type="caution">
    <text evidence="1">The sequence shown here is derived from an EMBL/GenBank/DDBJ whole genome shotgun (WGS) entry which is preliminary data.</text>
</comment>
<dbReference type="GO" id="GO:0003700">
    <property type="term" value="F:DNA-binding transcription factor activity"/>
    <property type="evidence" value="ECO:0007669"/>
    <property type="project" value="InterPro"/>
</dbReference>
<sequence length="104" mass="11487">MRSLDHPQLSSVSLSDALAALADPTRRAVVRVLTDGREHLAGDFDLGVAQSTLSHHMKRLRQGGITHSRPDGTRCWVSLRPEFDARFPGLLRTVLGLDTEETRS</sequence>
<dbReference type="CDD" id="cd00090">
    <property type="entry name" value="HTH_ARSR"/>
    <property type="match status" value="1"/>
</dbReference>
<dbReference type="PRINTS" id="PR00778">
    <property type="entry name" value="HTHARSR"/>
</dbReference>
<dbReference type="Proteomes" id="UP000288351">
    <property type="component" value="Unassembled WGS sequence"/>
</dbReference>
<accession>A0A059W1R5</accession>
<dbReference type="InterPro" id="IPR001845">
    <property type="entry name" value="HTH_ArsR_DNA-bd_dom"/>
</dbReference>
<dbReference type="eggNOG" id="COG0640">
    <property type="taxonomic scope" value="Bacteria"/>
</dbReference>
<dbReference type="Gene3D" id="1.10.10.10">
    <property type="entry name" value="Winged helix-like DNA-binding domain superfamily/Winged helix DNA-binding domain"/>
    <property type="match status" value="1"/>
</dbReference>
<name>A0A059W1R5_STRNR</name>
<dbReference type="Pfam" id="PF12840">
    <property type="entry name" value="HTH_20"/>
    <property type="match status" value="1"/>
</dbReference>
<organism evidence="1 2">
    <name type="scientific">Streptomyces noursei</name>
    <name type="common">Streptomyces albulus</name>
    <dbReference type="NCBI Taxonomy" id="1971"/>
    <lineage>
        <taxon>Bacteria</taxon>
        <taxon>Bacillati</taxon>
        <taxon>Actinomycetota</taxon>
        <taxon>Actinomycetes</taxon>
        <taxon>Kitasatosporales</taxon>
        <taxon>Streptomycetaceae</taxon>
        <taxon>Streptomyces</taxon>
    </lineage>
</organism>
<dbReference type="AlphaFoldDB" id="A0A059W1R5"/>
<proteinExistence type="predicted"/>
<dbReference type="InterPro" id="IPR036390">
    <property type="entry name" value="WH_DNA-bd_sf"/>
</dbReference>
<dbReference type="SUPFAM" id="SSF46785">
    <property type="entry name" value="Winged helix' DNA-binding domain"/>
    <property type="match status" value="1"/>
</dbReference>
<evidence type="ECO:0000313" key="2">
    <source>
        <dbReference type="Proteomes" id="UP000288351"/>
    </source>
</evidence>
<evidence type="ECO:0000313" key="1">
    <source>
        <dbReference type="EMBL" id="GCB89459.1"/>
    </source>
</evidence>